<sequence>MSRNCAPTILTPFSSVHSGDGHPSLLGYFLFDRPEEIPDIPRFHCKPSLHVDLPPYPPIDSLPNEILSQIFESGYFEGEDFDLHFRGLIEQVSQRWREAAYHTPALWSNYNLSQGNLDQFIDVLPTFLERSGDYPLDIHLNCFWDPARTKAVMKQFLPHSRRWRSLSITTPGADIFRYLHRVPAPLLQTLQVCHFSSQRFLPMDPELFDGHLPSLRHLVLRNVSLEATTLPLKSLHSLDVRGYGVWPEHEALEELIGGSTELRQLTLHGCPLTLATLSRFFSCPSLDTFTVKDSSASADAPTHDMVRYSRTGSDAYPDSPSLRVKACSLYHAWRSLSFARKITTLELDDVHWPHWSNCMTVFSDLPILRNMAITNVDASTALAELGKPTSSLKVESLSKLQIGFNRHRWSVVEADFAKFVTMFEVPQLKFLAIRDISWQQWKFLVLSFTEKVEKYPILESLTLTNLRGLTHSLPDPSSAFPNLQNLNLIRTAAEPLLEHLAIAHTPSWLKLRSLSICGDPRANLSLLRRVVALRPKTPLSLILDTHFQSDRESWNWLKENVDVVLMPSVQLW</sequence>
<dbReference type="SUPFAM" id="SSF52058">
    <property type="entry name" value="L domain-like"/>
    <property type="match status" value="1"/>
</dbReference>
<dbReference type="PANTHER" id="PTHR38926:SF5">
    <property type="entry name" value="F-BOX AND LEUCINE-RICH REPEAT PROTEIN 6"/>
    <property type="match status" value="1"/>
</dbReference>
<gene>
    <name evidence="2" type="ORF">NP233_g3396</name>
</gene>
<dbReference type="SUPFAM" id="SSF81383">
    <property type="entry name" value="F-box domain"/>
    <property type="match status" value="1"/>
</dbReference>
<accession>A0AAD5YSV8</accession>
<dbReference type="Pfam" id="PF12937">
    <property type="entry name" value="F-box-like"/>
    <property type="match status" value="1"/>
</dbReference>
<organism evidence="2 3">
    <name type="scientific">Leucocoprinus birnbaumii</name>
    <dbReference type="NCBI Taxonomy" id="56174"/>
    <lineage>
        <taxon>Eukaryota</taxon>
        <taxon>Fungi</taxon>
        <taxon>Dikarya</taxon>
        <taxon>Basidiomycota</taxon>
        <taxon>Agaricomycotina</taxon>
        <taxon>Agaricomycetes</taxon>
        <taxon>Agaricomycetidae</taxon>
        <taxon>Agaricales</taxon>
        <taxon>Agaricineae</taxon>
        <taxon>Agaricaceae</taxon>
        <taxon>Leucocoprinus</taxon>
    </lineage>
</organism>
<proteinExistence type="predicted"/>
<dbReference type="InterPro" id="IPR032675">
    <property type="entry name" value="LRR_dom_sf"/>
</dbReference>
<evidence type="ECO:0000259" key="1">
    <source>
        <dbReference type="Pfam" id="PF12937"/>
    </source>
</evidence>
<comment type="caution">
    <text evidence="2">The sequence shown here is derived from an EMBL/GenBank/DDBJ whole genome shotgun (WGS) entry which is preliminary data.</text>
</comment>
<dbReference type="PANTHER" id="PTHR38926">
    <property type="entry name" value="F-BOX DOMAIN CONTAINING PROTEIN, EXPRESSED"/>
    <property type="match status" value="1"/>
</dbReference>
<dbReference type="AlphaFoldDB" id="A0AAD5YSV8"/>
<evidence type="ECO:0000313" key="3">
    <source>
        <dbReference type="Proteomes" id="UP001213000"/>
    </source>
</evidence>
<dbReference type="Gene3D" id="1.20.1280.50">
    <property type="match status" value="1"/>
</dbReference>
<dbReference type="EMBL" id="JANIEX010000162">
    <property type="protein sequence ID" value="KAJ3571990.1"/>
    <property type="molecule type" value="Genomic_DNA"/>
</dbReference>
<dbReference type="Gene3D" id="3.80.10.10">
    <property type="entry name" value="Ribonuclease Inhibitor"/>
    <property type="match status" value="2"/>
</dbReference>
<evidence type="ECO:0000313" key="2">
    <source>
        <dbReference type="EMBL" id="KAJ3571990.1"/>
    </source>
</evidence>
<dbReference type="InterPro" id="IPR001810">
    <property type="entry name" value="F-box_dom"/>
</dbReference>
<dbReference type="Proteomes" id="UP001213000">
    <property type="component" value="Unassembled WGS sequence"/>
</dbReference>
<feature type="domain" description="F-box" evidence="1">
    <location>
        <begin position="59"/>
        <end position="111"/>
    </location>
</feature>
<name>A0AAD5YSV8_9AGAR</name>
<keyword evidence="3" id="KW-1185">Reference proteome</keyword>
<reference evidence="2" key="1">
    <citation type="submission" date="2022-07" db="EMBL/GenBank/DDBJ databases">
        <title>Genome Sequence of Leucocoprinus birnbaumii.</title>
        <authorList>
            <person name="Buettner E."/>
        </authorList>
    </citation>
    <scope>NUCLEOTIDE SEQUENCE</scope>
    <source>
        <strain evidence="2">VT141</strain>
    </source>
</reference>
<protein>
    <recommendedName>
        <fullName evidence="1">F-box domain-containing protein</fullName>
    </recommendedName>
</protein>
<dbReference type="InterPro" id="IPR036047">
    <property type="entry name" value="F-box-like_dom_sf"/>
</dbReference>